<name>A0A1G8CE34_9VIBR</name>
<dbReference type="Proteomes" id="UP000198854">
    <property type="component" value="Unassembled WGS sequence"/>
</dbReference>
<reference evidence="3" key="1">
    <citation type="submission" date="2016-10" db="EMBL/GenBank/DDBJ databases">
        <authorList>
            <person name="Varghese N."/>
            <person name="Submissions S."/>
        </authorList>
    </citation>
    <scope>NUCLEOTIDE SEQUENCE [LARGE SCALE GENOMIC DNA]</scope>
    <source>
        <strain evidence="3">CGMCC 1.10228</strain>
    </source>
</reference>
<dbReference type="AlphaFoldDB" id="A0A1G8CE34"/>
<dbReference type="Pfam" id="PF08808">
    <property type="entry name" value="RES"/>
    <property type="match status" value="1"/>
</dbReference>
<keyword evidence="3" id="KW-1185">Reference proteome</keyword>
<organism evidence="2 3">
    <name type="scientific">Vibrio xiamenensis</name>
    <dbReference type="NCBI Taxonomy" id="861298"/>
    <lineage>
        <taxon>Bacteria</taxon>
        <taxon>Pseudomonadati</taxon>
        <taxon>Pseudomonadota</taxon>
        <taxon>Gammaproteobacteria</taxon>
        <taxon>Vibrionales</taxon>
        <taxon>Vibrionaceae</taxon>
        <taxon>Vibrio</taxon>
    </lineage>
</organism>
<accession>A0A1G8CE34</accession>
<evidence type="ECO:0000259" key="1">
    <source>
        <dbReference type="SMART" id="SM00953"/>
    </source>
</evidence>
<proteinExistence type="predicted"/>
<dbReference type="RefSeq" id="WP_093274897.1">
    <property type="nucleotide sequence ID" value="NZ_FNDD01000016.1"/>
</dbReference>
<dbReference type="InterPro" id="IPR014914">
    <property type="entry name" value="RES_dom"/>
</dbReference>
<dbReference type="OrthoDB" id="9789501at2"/>
<evidence type="ECO:0000313" key="2">
    <source>
        <dbReference type="EMBL" id="SDH43453.1"/>
    </source>
</evidence>
<protein>
    <submittedName>
        <fullName evidence="2">RES domain-containing protein</fullName>
    </submittedName>
</protein>
<evidence type="ECO:0000313" key="3">
    <source>
        <dbReference type="Proteomes" id="UP000198854"/>
    </source>
</evidence>
<gene>
    <name evidence="2" type="ORF">SAMN04488136_1168</name>
</gene>
<dbReference type="SMART" id="SM00953">
    <property type="entry name" value="RES"/>
    <property type="match status" value="1"/>
</dbReference>
<sequence>MKLFRLTQKKFGAAPFNPIGAKLFGGRWNSKGTEALYFAESESLCCLEVFVHIKNDPQIIDQYDLYRIELPERLIVKLDEEDLPDSWRNIPVSEQTQEIGDEFLNDSDPQFAALQVPSVISPRDRNYIVNVHHPEMKAIFDAHEKLSFTFDPRIFKQ</sequence>
<dbReference type="EMBL" id="FNDD01000016">
    <property type="protein sequence ID" value="SDH43453.1"/>
    <property type="molecule type" value="Genomic_DNA"/>
</dbReference>
<feature type="domain" description="RES" evidence="1">
    <location>
        <begin position="15"/>
        <end position="143"/>
    </location>
</feature>
<dbReference type="STRING" id="861298.SAMN04488136_1168"/>